<feature type="transmembrane region" description="Helical" evidence="7">
    <location>
        <begin position="436"/>
        <end position="454"/>
    </location>
</feature>
<comment type="caution">
    <text evidence="8">The sequence shown here is derived from an EMBL/GenBank/DDBJ whole genome shotgun (WGS) entry which is preliminary data.</text>
</comment>
<feature type="transmembrane region" description="Helical" evidence="7">
    <location>
        <begin position="407"/>
        <end position="430"/>
    </location>
</feature>
<feature type="transmembrane region" description="Helical" evidence="7">
    <location>
        <begin position="490"/>
        <end position="509"/>
    </location>
</feature>
<feature type="transmembrane region" description="Helical" evidence="7">
    <location>
        <begin position="102"/>
        <end position="128"/>
    </location>
</feature>
<comment type="subcellular location">
    <subcellularLocation>
        <location evidence="1">Cell membrane</location>
        <topology evidence="1">Multi-pass membrane protein</topology>
    </subcellularLocation>
</comment>
<feature type="transmembrane region" description="Helical" evidence="7">
    <location>
        <begin position="140"/>
        <end position="161"/>
    </location>
</feature>
<evidence type="ECO:0000313" key="8">
    <source>
        <dbReference type="EMBL" id="MFD1185912.1"/>
    </source>
</evidence>
<evidence type="ECO:0000256" key="1">
    <source>
        <dbReference type="ARBA" id="ARBA00004651"/>
    </source>
</evidence>
<dbReference type="Proteomes" id="UP001597094">
    <property type="component" value="Unassembled WGS sequence"/>
</dbReference>
<protein>
    <submittedName>
        <fullName evidence="8">Polysaccharide biosynthesis C-terminal domain-containing protein</fullName>
    </submittedName>
</protein>
<feature type="transmembrane region" description="Helical" evidence="7">
    <location>
        <begin position="29"/>
        <end position="51"/>
    </location>
</feature>
<dbReference type="InterPro" id="IPR002797">
    <property type="entry name" value="Polysacc_synth"/>
</dbReference>
<name>A0ABW3SN71_9BACT</name>
<evidence type="ECO:0000256" key="7">
    <source>
        <dbReference type="SAM" id="Phobius"/>
    </source>
</evidence>
<accession>A0ABW3SN71</accession>
<dbReference type="EMBL" id="JBHTLD010000042">
    <property type="protein sequence ID" value="MFD1185912.1"/>
    <property type="molecule type" value="Genomic_DNA"/>
</dbReference>
<dbReference type="Pfam" id="PF01943">
    <property type="entry name" value="Polysacc_synt"/>
    <property type="match status" value="1"/>
</dbReference>
<feature type="transmembrane region" description="Helical" evidence="7">
    <location>
        <begin position="377"/>
        <end position="395"/>
    </location>
</feature>
<feature type="transmembrane region" description="Helical" evidence="7">
    <location>
        <begin position="216"/>
        <end position="237"/>
    </location>
</feature>
<proteinExistence type="predicted"/>
<keyword evidence="5 7" id="KW-0472">Membrane</keyword>
<feature type="compositionally biased region" description="Polar residues" evidence="6">
    <location>
        <begin position="1"/>
        <end position="10"/>
    </location>
</feature>
<feature type="transmembrane region" description="Helical" evidence="7">
    <location>
        <begin position="258"/>
        <end position="275"/>
    </location>
</feature>
<dbReference type="RefSeq" id="WP_377524454.1">
    <property type="nucleotide sequence ID" value="NZ_JBHTLD010000042.1"/>
</dbReference>
<feature type="transmembrane region" description="Helical" evidence="7">
    <location>
        <begin position="63"/>
        <end position="82"/>
    </location>
</feature>
<keyword evidence="3 7" id="KW-0812">Transmembrane</keyword>
<evidence type="ECO:0000256" key="2">
    <source>
        <dbReference type="ARBA" id="ARBA00022475"/>
    </source>
</evidence>
<keyword evidence="9" id="KW-1185">Reference proteome</keyword>
<evidence type="ECO:0000256" key="3">
    <source>
        <dbReference type="ARBA" id="ARBA00022692"/>
    </source>
</evidence>
<keyword evidence="4 7" id="KW-1133">Transmembrane helix</keyword>
<feature type="compositionally biased region" description="Basic and acidic residues" evidence="6">
    <location>
        <begin position="11"/>
        <end position="20"/>
    </location>
</feature>
<feature type="transmembrane region" description="Helical" evidence="7">
    <location>
        <begin position="466"/>
        <end position="484"/>
    </location>
</feature>
<feature type="region of interest" description="Disordered" evidence="6">
    <location>
        <begin position="1"/>
        <end position="20"/>
    </location>
</feature>
<reference evidence="9" key="1">
    <citation type="journal article" date="2019" name="Int. J. Syst. Evol. Microbiol.">
        <title>The Global Catalogue of Microorganisms (GCM) 10K type strain sequencing project: providing services to taxonomists for standard genome sequencing and annotation.</title>
        <authorList>
            <consortium name="The Broad Institute Genomics Platform"/>
            <consortium name="The Broad Institute Genome Sequencing Center for Infectious Disease"/>
            <person name="Wu L."/>
            <person name="Ma J."/>
        </authorList>
    </citation>
    <scope>NUCLEOTIDE SEQUENCE [LARGE SCALE GENOMIC DNA]</scope>
    <source>
        <strain evidence="9">JCM 31319</strain>
    </source>
</reference>
<organism evidence="8 9">
    <name type="scientific">Pontibacter rugosus</name>
    <dbReference type="NCBI Taxonomy" id="1745966"/>
    <lineage>
        <taxon>Bacteria</taxon>
        <taxon>Pseudomonadati</taxon>
        <taxon>Bacteroidota</taxon>
        <taxon>Cytophagia</taxon>
        <taxon>Cytophagales</taxon>
        <taxon>Hymenobacteraceae</taxon>
        <taxon>Pontibacter</taxon>
    </lineage>
</organism>
<gene>
    <name evidence="8" type="ORF">ACFQ2O_06820</name>
</gene>
<feature type="transmembrane region" description="Helical" evidence="7">
    <location>
        <begin position="295"/>
        <end position="318"/>
    </location>
</feature>
<feature type="transmembrane region" description="Helical" evidence="7">
    <location>
        <begin position="339"/>
        <end position="357"/>
    </location>
</feature>
<evidence type="ECO:0000256" key="4">
    <source>
        <dbReference type="ARBA" id="ARBA00022989"/>
    </source>
</evidence>
<keyword evidence="2" id="KW-1003">Cell membrane</keyword>
<evidence type="ECO:0000256" key="6">
    <source>
        <dbReference type="SAM" id="MobiDB-lite"/>
    </source>
</evidence>
<feature type="transmembrane region" description="Helical" evidence="7">
    <location>
        <begin position="173"/>
        <end position="196"/>
    </location>
</feature>
<dbReference type="PANTHER" id="PTHR30250:SF11">
    <property type="entry name" value="O-ANTIGEN TRANSPORTER-RELATED"/>
    <property type="match status" value="1"/>
</dbReference>
<evidence type="ECO:0000313" key="9">
    <source>
        <dbReference type="Proteomes" id="UP001597094"/>
    </source>
</evidence>
<evidence type="ECO:0000256" key="5">
    <source>
        <dbReference type="ARBA" id="ARBA00023136"/>
    </source>
</evidence>
<dbReference type="PANTHER" id="PTHR30250">
    <property type="entry name" value="PST FAMILY PREDICTED COLANIC ACID TRANSPORTER"/>
    <property type="match status" value="1"/>
</dbReference>
<dbReference type="InterPro" id="IPR050833">
    <property type="entry name" value="Poly_Biosynth_Transport"/>
</dbReference>
<sequence length="518" mass="58730">MRSAKPTSQETNKRLPDPEKEHMSIAKKLVGQTAAYGLSSIVGRALNYLLVPIYTRVFLPEEYGVVSYLYAFVAFFNVLYTYGMETAFFRFANRPEADPKAVYNRVLSAILVSSTAFTALLLLASGAIARYMGYPDQQEYIVWLALVLAIDAIVAIPFAWLRHQNKAIKFASIKLSNILITVGANLLFLVFFRNIYEGKYLQELRPLVSYLYDPDFGVGYIFLINLVANALLLPMLWREFRIFHFKLDVEQLKPMLQYAYPLLFMGLAGMVNEVIDRLLLEHWLPESFYPGMSNMAAVGIYSACYKLAIFMTLTIQAFRYAAEPFFFSKAEDKNSPQTFALVMKWFVIFCAFIFLFISANLEDFAYFIGPEYWDGLMVVPVLLLANLFLGVYYNLSVWFKLTDKTHFGTYISFGGAAVTIVANLLLIPILGYMGSAIATLICYFGMAVASYLLGNKHYPIPYPVKTIMGYVALAAILVFAALAIDVENFWLRHVYHLALCAAFAVAVVLKERPRFLKF</sequence>